<evidence type="ECO:0000313" key="3">
    <source>
        <dbReference type="Proteomes" id="UP000680865"/>
    </source>
</evidence>
<keyword evidence="1" id="KW-0812">Transmembrane</keyword>
<organism evidence="2 3">
    <name type="scientific">Winogradskya consettensis</name>
    <dbReference type="NCBI Taxonomy" id="113560"/>
    <lineage>
        <taxon>Bacteria</taxon>
        <taxon>Bacillati</taxon>
        <taxon>Actinomycetota</taxon>
        <taxon>Actinomycetes</taxon>
        <taxon>Micromonosporales</taxon>
        <taxon>Micromonosporaceae</taxon>
        <taxon>Winogradskya</taxon>
    </lineage>
</organism>
<keyword evidence="1" id="KW-1133">Transmembrane helix</keyword>
<sequence>MSARIRELLDDAVAGITPDNPDPVTAVIARGRAARRRRRTLTTAALAAALLGTATAVAVTTHVAGNEAPPAASFAPPTPRVVNGEVVAGALHLPIPAGWTVATPVADAPCETLSTTVLISGPQKIGCQTAEIEVTGTASTWPAGRALLPKDVAPSADGQPGADPSARTDLPLIVLPPESVTLPGGEPAWMTDALDSEALAPDHAPGYSYYNVLHLPWSHVSITLRVDGAASRTIIDSIRTEPAALGALVLPVDTSSVELTTSDITDADPWTGHAETTDPATIAAVTRLLGSQPAMLTGACAGSSHNALRLTLAGDAPDPTSVIITLGDRCQEAVSSAGGRVRLTDATVSELEHLLGLAAR</sequence>
<evidence type="ECO:0000313" key="2">
    <source>
        <dbReference type="EMBL" id="GIM77303.1"/>
    </source>
</evidence>
<dbReference type="AlphaFoldDB" id="A0A919SUI8"/>
<accession>A0A919SUI8</accession>
<comment type="caution">
    <text evidence="2">The sequence shown here is derived from an EMBL/GenBank/DDBJ whole genome shotgun (WGS) entry which is preliminary data.</text>
</comment>
<dbReference type="Proteomes" id="UP000680865">
    <property type="component" value="Unassembled WGS sequence"/>
</dbReference>
<evidence type="ECO:0000256" key="1">
    <source>
        <dbReference type="SAM" id="Phobius"/>
    </source>
</evidence>
<feature type="transmembrane region" description="Helical" evidence="1">
    <location>
        <begin position="40"/>
        <end position="59"/>
    </location>
</feature>
<keyword evidence="1" id="KW-0472">Membrane</keyword>
<keyword evidence="3" id="KW-1185">Reference proteome</keyword>
<reference evidence="2" key="1">
    <citation type="submission" date="2021-03" db="EMBL/GenBank/DDBJ databases">
        <title>Whole genome shotgun sequence of Actinoplanes consettensis NBRC 14913.</title>
        <authorList>
            <person name="Komaki H."/>
            <person name="Tamura T."/>
        </authorList>
    </citation>
    <scope>NUCLEOTIDE SEQUENCE</scope>
    <source>
        <strain evidence="2">NBRC 14913</strain>
    </source>
</reference>
<name>A0A919SUI8_9ACTN</name>
<proteinExistence type="predicted"/>
<dbReference type="RefSeq" id="WP_213000084.1">
    <property type="nucleotide sequence ID" value="NZ_BAAATW010000016.1"/>
</dbReference>
<protein>
    <submittedName>
        <fullName evidence="2">Uncharacterized protein</fullName>
    </submittedName>
</protein>
<dbReference type="EMBL" id="BOQP01000030">
    <property type="protein sequence ID" value="GIM77303.1"/>
    <property type="molecule type" value="Genomic_DNA"/>
</dbReference>
<gene>
    <name evidence="2" type="ORF">Aco04nite_54670</name>
</gene>